<evidence type="ECO:0000256" key="3">
    <source>
        <dbReference type="ARBA" id="ARBA00011738"/>
    </source>
</evidence>
<dbReference type="PANTHER" id="PTHR16223">
    <property type="entry name" value="TRANSCRIPTION FACTOR BHLH83-RELATED"/>
    <property type="match status" value="1"/>
</dbReference>
<feature type="domain" description="BHLH" evidence="9">
    <location>
        <begin position="276"/>
        <end position="325"/>
    </location>
</feature>
<dbReference type="EMBL" id="CP136891">
    <property type="protein sequence ID" value="WOK97816.1"/>
    <property type="molecule type" value="Genomic_DNA"/>
</dbReference>
<comment type="subunit">
    <text evidence="3">Homodimer.</text>
</comment>
<protein>
    <submittedName>
        <fullName evidence="10">Transcription factor bHLH110-like</fullName>
    </submittedName>
</protein>
<evidence type="ECO:0000256" key="1">
    <source>
        <dbReference type="ARBA" id="ARBA00004123"/>
    </source>
</evidence>
<feature type="region of interest" description="Disordered" evidence="8">
    <location>
        <begin position="338"/>
        <end position="363"/>
    </location>
</feature>
<dbReference type="GO" id="GO:0005634">
    <property type="term" value="C:nucleus"/>
    <property type="evidence" value="ECO:0007669"/>
    <property type="project" value="UniProtKB-SubCell"/>
</dbReference>
<evidence type="ECO:0000259" key="9">
    <source>
        <dbReference type="PROSITE" id="PS50888"/>
    </source>
</evidence>
<reference evidence="10 11" key="1">
    <citation type="submission" date="2023-10" db="EMBL/GenBank/DDBJ databases">
        <title>Chromosome-scale genome assembly provides insights into flower coloration mechanisms of Canna indica.</title>
        <authorList>
            <person name="Li C."/>
        </authorList>
    </citation>
    <scope>NUCLEOTIDE SEQUENCE [LARGE SCALE GENOMIC DNA]</scope>
    <source>
        <tissue evidence="10">Flower</tissue>
    </source>
</reference>
<gene>
    <name evidence="10" type="ORF">Cni_G06524</name>
</gene>
<dbReference type="Gene3D" id="4.10.280.10">
    <property type="entry name" value="Helix-loop-helix DNA-binding domain"/>
    <property type="match status" value="1"/>
</dbReference>
<keyword evidence="4" id="KW-0805">Transcription regulation</keyword>
<dbReference type="InterPro" id="IPR036638">
    <property type="entry name" value="HLH_DNA-bd_sf"/>
</dbReference>
<evidence type="ECO:0000256" key="7">
    <source>
        <dbReference type="ARBA" id="ARBA00023242"/>
    </source>
</evidence>
<accession>A0AAQ3JX48</accession>
<keyword evidence="5" id="KW-0238">DNA-binding</keyword>
<evidence type="ECO:0000313" key="11">
    <source>
        <dbReference type="Proteomes" id="UP001327560"/>
    </source>
</evidence>
<evidence type="ECO:0000256" key="4">
    <source>
        <dbReference type="ARBA" id="ARBA00023015"/>
    </source>
</evidence>
<comment type="similarity">
    <text evidence="2">Belongs to the bHLH protein family.</text>
</comment>
<dbReference type="AlphaFoldDB" id="A0AAQ3JX48"/>
<evidence type="ECO:0000313" key="10">
    <source>
        <dbReference type="EMBL" id="WOK97816.1"/>
    </source>
</evidence>
<dbReference type="InterPro" id="IPR045843">
    <property type="entry name" value="IND-like"/>
</dbReference>
<dbReference type="Proteomes" id="UP001327560">
    <property type="component" value="Chromosome 2"/>
</dbReference>
<dbReference type="InterPro" id="IPR011598">
    <property type="entry name" value="bHLH_dom"/>
</dbReference>
<proteinExistence type="inferred from homology"/>
<dbReference type="FunFam" id="4.10.280.10:FF:000032">
    <property type="entry name" value="Transcription factor bHLH123 family"/>
    <property type="match status" value="1"/>
</dbReference>
<evidence type="ECO:0000256" key="6">
    <source>
        <dbReference type="ARBA" id="ARBA00023163"/>
    </source>
</evidence>
<dbReference type="GO" id="GO:0000981">
    <property type="term" value="F:DNA-binding transcription factor activity, RNA polymerase II-specific"/>
    <property type="evidence" value="ECO:0007669"/>
    <property type="project" value="TreeGrafter"/>
</dbReference>
<dbReference type="CDD" id="cd11393">
    <property type="entry name" value="bHLH_AtbHLH_like"/>
    <property type="match status" value="1"/>
</dbReference>
<organism evidence="10 11">
    <name type="scientific">Canna indica</name>
    <name type="common">Indian-shot</name>
    <dbReference type="NCBI Taxonomy" id="4628"/>
    <lineage>
        <taxon>Eukaryota</taxon>
        <taxon>Viridiplantae</taxon>
        <taxon>Streptophyta</taxon>
        <taxon>Embryophyta</taxon>
        <taxon>Tracheophyta</taxon>
        <taxon>Spermatophyta</taxon>
        <taxon>Magnoliopsida</taxon>
        <taxon>Liliopsida</taxon>
        <taxon>Zingiberales</taxon>
        <taxon>Cannaceae</taxon>
        <taxon>Canna</taxon>
    </lineage>
</organism>
<keyword evidence="6" id="KW-0804">Transcription</keyword>
<evidence type="ECO:0000256" key="5">
    <source>
        <dbReference type="ARBA" id="ARBA00023125"/>
    </source>
</evidence>
<comment type="subcellular location">
    <subcellularLocation>
        <location evidence="1">Nucleus</location>
    </subcellularLocation>
</comment>
<sequence length="397" mass="43773">MMGSSSHLDHYHQEELHGFSSLATLPAIYDIVPGSHEWNQTQFLNGGNGVIACGQRDFNLSHNILPASSQMIQDLGFHLPSINEEGFLNLLPTGHQLNLEKVKEELPDNSYLKLSEISVGQLHPKFFLRAIACSGCGTDGSLQLNASETPSFHDYGSDRENFNFMAFPGSNLSQSISHPPQLFISGSIDMDMDLRALDLLTSARLGRSFCQPSFIGMNMLGEDVSSGLNQLHDSAQEPVYHHQKMPSLVSGVAEATGSSCSWQHKSAQTAPRKPRFEQRSSFSPFKVRKEKLGDRIAALQQLVAPFGKTDTASVLMEAIGYIKFLLDQVEKLSVPYMRSSSNKRSRTVQEASLMEEPSNEPKRDLRSRGLCLVPLSCTSYMTSEHGVWSPFNFGGSG</sequence>
<dbReference type="SUPFAM" id="SSF47459">
    <property type="entry name" value="HLH, helix-loop-helix DNA-binding domain"/>
    <property type="match status" value="1"/>
</dbReference>
<name>A0AAQ3JX48_9LILI</name>
<dbReference type="InterPro" id="IPR045239">
    <property type="entry name" value="bHLH95_bHLH"/>
</dbReference>
<keyword evidence="7" id="KW-0539">Nucleus</keyword>
<evidence type="ECO:0000256" key="2">
    <source>
        <dbReference type="ARBA" id="ARBA00005510"/>
    </source>
</evidence>
<dbReference type="PROSITE" id="PS50888">
    <property type="entry name" value="BHLH"/>
    <property type="match status" value="1"/>
</dbReference>
<dbReference type="PANTHER" id="PTHR16223:SF56">
    <property type="entry name" value="TRANSCRIPTION FACTOR BHLH110"/>
    <property type="match status" value="1"/>
</dbReference>
<dbReference type="GO" id="GO:0000978">
    <property type="term" value="F:RNA polymerase II cis-regulatory region sequence-specific DNA binding"/>
    <property type="evidence" value="ECO:0007669"/>
    <property type="project" value="TreeGrafter"/>
</dbReference>
<dbReference type="GO" id="GO:0046983">
    <property type="term" value="F:protein dimerization activity"/>
    <property type="evidence" value="ECO:0007669"/>
    <property type="project" value="InterPro"/>
</dbReference>
<keyword evidence="11" id="KW-1185">Reference proteome</keyword>
<evidence type="ECO:0000256" key="8">
    <source>
        <dbReference type="SAM" id="MobiDB-lite"/>
    </source>
</evidence>